<dbReference type="InterPro" id="IPR052252">
    <property type="entry name" value="CEMIP/CEMIP2"/>
</dbReference>
<dbReference type="InterPro" id="IPR036388">
    <property type="entry name" value="WH-like_DNA-bd_sf"/>
</dbReference>
<feature type="region of interest" description="Disordered" evidence="1">
    <location>
        <begin position="390"/>
        <end position="418"/>
    </location>
</feature>
<keyword evidence="3" id="KW-0326">Glycosidase</keyword>
<dbReference type="OrthoDB" id="190675at2759"/>
<dbReference type="SUPFAM" id="SSF46689">
    <property type="entry name" value="Homeodomain-like"/>
    <property type="match status" value="1"/>
</dbReference>
<dbReference type="Pfam" id="PF24606">
    <property type="entry name" value="CEMIP_beta-hel"/>
    <property type="match status" value="1"/>
</dbReference>
<gene>
    <name evidence="3" type="ORF">MEDL_3836</name>
</gene>
<keyword evidence="3" id="KW-0378">Hydrolase</keyword>
<dbReference type="EC" id="3.2.1.35" evidence="3"/>
<dbReference type="SUPFAM" id="SSF51126">
    <property type="entry name" value="Pectin lyase-like"/>
    <property type="match status" value="1"/>
</dbReference>
<dbReference type="InterPro" id="IPR012334">
    <property type="entry name" value="Pectin_lyas_fold"/>
</dbReference>
<organism evidence="3 4">
    <name type="scientific">Mytilus edulis</name>
    <name type="common">Blue mussel</name>
    <dbReference type="NCBI Taxonomy" id="6550"/>
    <lineage>
        <taxon>Eukaryota</taxon>
        <taxon>Metazoa</taxon>
        <taxon>Spiralia</taxon>
        <taxon>Lophotrochozoa</taxon>
        <taxon>Mollusca</taxon>
        <taxon>Bivalvia</taxon>
        <taxon>Autobranchia</taxon>
        <taxon>Pteriomorphia</taxon>
        <taxon>Mytilida</taxon>
        <taxon>Mytiloidea</taxon>
        <taxon>Mytilidae</taxon>
        <taxon>Mytilinae</taxon>
        <taxon>Mytilus</taxon>
    </lineage>
</organism>
<dbReference type="AlphaFoldDB" id="A0A8S3PXG8"/>
<dbReference type="InterPro" id="IPR009057">
    <property type="entry name" value="Homeodomain-like_sf"/>
</dbReference>
<dbReference type="EMBL" id="CAJPWZ010000230">
    <property type="protein sequence ID" value="CAG2188410.1"/>
    <property type="molecule type" value="Genomic_DNA"/>
</dbReference>
<dbReference type="InterPro" id="IPR055401">
    <property type="entry name" value="CEMIP_beta-hel_dom"/>
</dbReference>
<reference evidence="3" key="1">
    <citation type="submission" date="2021-03" db="EMBL/GenBank/DDBJ databases">
        <authorList>
            <person name="Bekaert M."/>
        </authorList>
    </citation>
    <scope>NUCLEOTIDE SEQUENCE</scope>
</reference>
<sequence length="609" mass="69125">MCHDTDDENYPHPPYVRRNSIHHSFARCVTVHGSHGVTVQDNVCYDHLCHGIFLEDGGEKRTVIDGNLVAVTRKCKLIHSDGNPASYWITNPQTIVRNNVAAGSEGMGFWIIFPYKPTGPSESLGFMAFDEARHTKITDLINNAAHSNNHVSIPFFEEYVCRAKLGLFIDNRIKKIGNELKVEGTNGYYPRTMPLDPKNPLAEDDPVYIDYQTCWKNRENAWIRGGLIFVRWYSSSDQEQFIEKSVFMGETDNIGEPTEVWSSTLSRLLGYPRSLVIPWDDKYPIQGFIFYDGPVYAESIWFDKFTPTTNYTSGALSLFRNNRCSSSSVSHVMDIKYGFVDMGRRKLSIAERWQVVGMANTGLSCRRIAVHFGVNHTVIIRLVQRYRQTGSVEDRPRAGRPRKTTPREDRNLSRQARLKPFSSADQLRRLWPIGGRPTGGNRVYDGDETVHGFNNLDGDKSATYRDQDGSVTNLTPIQQIVKPERFYTTASCQYRSTWKMAMCLHKYAKLDVNIDNGSPDRGQTNDIMVRDDEPNSPETLTDDQTAQFMAILGGICLSELVCVCRLMPLSISIPGLHFRDQRQVIGQSVSTDIDADTIGDRYFWDSSNE</sequence>
<dbReference type="PANTHER" id="PTHR15535">
    <property type="entry name" value="TRANSMEMBRANE PROTEIN 2-RELATED"/>
    <property type="match status" value="1"/>
</dbReference>
<evidence type="ECO:0000313" key="4">
    <source>
        <dbReference type="Proteomes" id="UP000683360"/>
    </source>
</evidence>
<dbReference type="Gene3D" id="1.10.10.10">
    <property type="entry name" value="Winged helix-like DNA-binding domain superfamily/Winged helix DNA-binding domain"/>
    <property type="match status" value="1"/>
</dbReference>
<keyword evidence="4" id="KW-1185">Reference proteome</keyword>
<evidence type="ECO:0000313" key="3">
    <source>
        <dbReference type="EMBL" id="CAG2188410.1"/>
    </source>
</evidence>
<dbReference type="Proteomes" id="UP000683360">
    <property type="component" value="Unassembled WGS sequence"/>
</dbReference>
<dbReference type="InterPro" id="IPR011050">
    <property type="entry name" value="Pectin_lyase_fold/virulence"/>
</dbReference>
<dbReference type="GO" id="GO:0004415">
    <property type="term" value="F:hyalurononglucosaminidase activity"/>
    <property type="evidence" value="ECO:0007669"/>
    <property type="project" value="UniProtKB-EC"/>
</dbReference>
<accession>A0A8S3PXG8</accession>
<name>A0A8S3PXG8_MYTED</name>
<evidence type="ECO:0000256" key="1">
    <source>
        <dbReference type="SAM" id="MobiDB-lite"/>
    </source>
</evidence>
<comment type="caution">
    <text evidence="3">The sequence shown here is derived from an EMBL/GenBank/DDBJ whole genome shotgun (WGS) entry which is preliminary data.</text>
</comment>
<protein>
    <submittedName>
        <fullName evidence="3">CEMIP</fullName>
        <ecNumber evidence="3">3.2.1.35</ecNumber>
    </submittedName>
</protein>
<feature type="domain" description="CEMIP beta-helix" evidence="2">
    <location>
        <begin position="1"/>
        <end position="150"/>
    </location>
</feature>
<feature type="region of interest" description="Disordered" evidence="1">
    <location>
        <begin position="516"/>
        <end position="539"/>
    </location>
</feature>
<dbReference type="Gene3D" id="2.160.20.10">
    <property type="entry name" value="Single-stranded right-handed beta-helix, Pectin lyase-like"/>
    <property type="match status" value="1"/>
</dbReference>
<evidence type="ECO:0000259" key="2">
    <source>
        <dbReference type="Pfam" id="PF24606"/>
    </source>
</evidence>
<proteinExistence type="predicted"/>